<dbReference type="RefSeq" id="XP_044548173.1">
    <property type="nucleotide sequence ID" value="XM_044694784.1"/>
</dbReference>
<evidence type="ECO:0000256" key="1">
    <source>
        <dbReference type="ARBA" id="ARBA00004167"/>
    </source>
</evidence>
<reference evidence="8 9" key="1">
    <citation type="journal article" date="2018" name="BMC Genomics">
        <title>The genome of Naegleria lovaniensis, the basis for a comparative approach to unravel pathogenicity factors of the human pathogenic amoeba N. fowleri.</title>
        <authorList>
            <person name="Liechti N."/>
            <person name="Schurch N."/>
            <person name="Bruggmann R."/>
            <person name="Wittwer M."/>
        </authorList>
    </citation>
    <scope>NUCLEOTIDE SEQUENCE [LARGE SCALE GENOMIC DNA]</scope>
    <source>
        <strain evidence="8 9">ATCC 30569</strain>
    </source>
</reference>
<sequence>MSTQKQHHNSKSTNDQDFEAYLKAQKHHYEQQDKLLDIAFNKVQNIKSIAIDIGKELDSHKEMLDDMDEEVQKQKQKLKTMNRKLDKLNGESSSTAPTSSSSGVFSFWKWFW</sequence>
<comment type="subcellular location">
    <subcellularLocation>
        <location evidence="1">Membrane</location>
        <topology evidence="1">Single-pass membrane protein</topology>
    </subcellularLocation>
</comment>
<protein>
    <recommendedName>
        <fullName evidence="7">t-SNARE coiled-coil homology domain-containing protein</fullName>
    </recommendedName>
</protein>
<comment type="caution">
    <text evidence="8">The sequence shown here is derived from an EMBL/GenBank/DDBJ whole genome shotgun (WGS) entry which is preliminary data.</text>
</comment>
<gene>
    <name evidence="8" type="ORF">C9374_005074</name>
</gene>
<keyword evidence="5" id="KW-0472">Membrane</keyword>
<evidence type="ECO:0000256" key="5">
    <source>
        <dbReference type="ARBA" id="ARBA00023136"/>
    </source>
</evidence>
<dbReference type="GO" id="GO:0016020">
    <property type="term" value="C:membrane"/>
    <property type="evidence" value="ECO:0007669"/>
    <property type="project" value="UniProtKB-SubCell"/>
</dbReference>
<organism evidence="8 9">
    <name type="scientific">Naegleria lovaniensis</name>
    <name type="common">Amoeba</name>
    <dbReference type="NCBI Taxonomy" id="51637"/>
    <lineage>
        <taxon>Eukaryota</taxon>
        <taxon>Discoba</taxon>
        <taxon>Heterolobosea</taxon>
        <taxon>Tetramitia</taxon>
        <taxon>Eutetramitia</taxon>
        <taxon>Vahlkampfiidae</taxon>
        <taxon>Naegleria</taxon>
    </lineage>
</organism>
<dbReference type="CDD" id="cd15841">
    <property type="entry name" value="SNARE_Qc"/>
    <property type="match status" value="1"/>
</dbReference>
<dbReference type="EMBL" id="PYSW02000023">
    <property type="protein sequence ID" value="KAG2382494.1"/>
    <property type="molecule type" value="Genomic_DNA"/>
</dbReference>
<dbReference type="GO" id="GO:0012505">
    <property type="term" value="C:endomembrane system"/>
    <property type="evidence" value="ECO:0007669"/>
    <property type="project" value="UniProtKB-ARBA"/>
</dbReference>
<keyword evidence="9" id="KW-1185">Reference proteome</keyword>
<keyword evidence="3" id="KW-0812">Transmembrane</keyword>
<evidence type="ECO:0000256" key="4">
    <source>
        <dbReference type="ARBA" id="ARBA00022989"/>
    </source>
</evidence>
<dbReference type="SMART" id="SM00397">
    <property type="entry name" value="t_SNARE"/>
    <property type="match status" value="1"/>
</dbReference>
<feature type="coiled-coil region" evidence="6">
    <location>
        <begin position="57"/>
        <end position="91"/>
    </location>
</feature>
<evidence type="ECO:0000259" key="7">
    <source>
        <dbReference type="PROSITE" id="PS50192"/>
    </source>
</evidence>
<name>A0AA88GNT9_NAELO</name>
<dbReference type="PANTHER" id="PTHR12791">
    <property type="entry name" value="GOLGI SNARE BET1-RELATED"/>
    <property type="match status" value="1"/>
</dbReference>
<evidence type="ECO:0000256" key="2">
    <source>
        <dbReference type="ARBA" id="ARBA00022448"/>
    </source>
</evidence>
<dbReference type="InterPro" id="IPR000727">
    <property type="entry name" value="T_SNARE_dom"/>
</dbReference>
<dbReference type="SUPFAM" id="SSF58038">
    <property type="entry name" value="SNARE fusion complex"/>
    <property type="match status" value="1"/>
</dbReference>
<keyword evidence="4" id="KW-1133">Transmembrane helix</keyword>
<keyword evidence="6" id="KW-0175">Coiled coil</keyword>
<feature type="domain" description="T-SNARE coiled-coil homology" evidence="7">
    <location>
        <begin position="26"/>
        <end position="88"/>
    </location>
</feature>
<evidence type="ECO:0000256" key="3">
    <source>
        <dbReference type="ARBA" id="ARBA00022692"/>
    </source>
</evidence>
<keyword evidence="2" id="KW-0813">Transport</keyword>
<dbReference type="AlphaFoldDB" id="A0AA88GNT9"/>
<accession>A0AA88GNT9</accession>
<dbReference type="GeneID" id="68097529"/>
<dbReference type="Gene3D" id="1.20.5.110">
    <property type="match status" value="1"/>
</dbReference>
<evidence type="ECO:0000313" key="8">
    <source>
        <dbReference type="EMBL" id="KAG2382494.1"/>
    </source>
</evidence>
<dbReference type="GO" id="GO:0005737">
    <property type="term" value="C:cytoplasm"/>
    <property type="evidence" value="ECO:0007669"/>
    <property type="project" value="UniProtKB-ARBA"/>
</dbReference>
<evidence type="ECO:0000256" key="6">
    <source>
        <dbReference type="SAM" id="Coils"/>
    </source>
</evidence>
<dbReference type="PROSITE" id="PS50192">
    <property type="entry name" value="T_SNARE"/>
    <property type="match status" value="1"/>
</dbReference>
<evidence type="ECO:0000313" key="9">
    <source>
        <dbReference type="Proteomes" id="UP000816034"/>
    </source>
</evidence>
<proteinExistence type="predicted"/>
<dbReference type="Proteomes" id="UP000816034">
    <property type="component" value="Unassembled WGS sequence"/>
</dbReference>